<feature type="domain" description="HTH LytTR-type" evidence="5">
    <location>
        <begin position="133"/>
        <end position="233"/>
    </location>
</feature>
<dbReference type="InterPro" id="IPR046947">
    <property type="entry name" value="LytR-like"/>
</dbReference>
<dbReference type="Proteomes" id="UP000366766">
    <property type="component" value="Unassembled WGS sequence"/>
</dbReference>
<keyword evidence="7" id="KW-1185">Reference proteome</keyword>
<evidence type="ECO:0000256" key="2">
    <source>
        <dbReference type="ARBA" id="ARBA00024867"/>
    </source>
</evidence>
<dbReference type="Gene3D" id="2.40.50.1020">
    <property type="entry name" value="LytTr DNA-binding domain"/>
    <property type="match status" value="1"/>
</dbReference>
<dbReference type="EMBL" id="CABHOF010000005">
    <property type="protein sequence ID" value="VUX62808.1"/>
    <property type="molecule type" value="Genomic_DNA"/>
</dbReference>
<dbReference type="Pfam" id="PF04397">
    <property type="entry name" value="LytTR"/>
    <property type="match status" value="1"/>
</dbReference>
<dbReference type="AlphaFoldDB" id="A0A564WK45"/>
<organism evidence="6 7">
    <name type="scientific">Blautia wexlerae</name>
    <dbReference type="NCBI Taxonomy" id="418240"/>
    <lineage>
        <taxon>Bacteria</taxon>
        <taxon>Bacillati</taxon>
        <taxon>Bacillota</taxon>
        <taxon>Clostridia</taxon>
        <taxon>Lachnospirales</taxon>
        <taxon>Lachnospiraceae</taxon>
        <taxon>Blautia</taxon>
    </lineage>
</organism>
<dbReference type="GO" id="GO:0003677">
    <property type="term" value="F:DNA binding"/>
    <property type="evidence" value="ECO:0007669"/>
    <property type="project" value="InterPro"/>
</dbReference>
<feature type="domain" description="Response regulatory" evidence="4">
    <location>
        <begin position="2"/>
        <end position="123"/>
    </location>
</feature>
<dbReference type="InterPro" id="IPR011006">
    <property type="entry name" value="CheY-like_superfamily"/>
</dbReference>
<evidence type="ECO:0000256" key="3">
    <source>
        <dbReference type="PROSITE-ProRule" id="PRU00169"/>
    </source>
</evidence>
<dbReference type="SMART" id="SM00850">
    <property type="entry name" value="LytTR"/>
    <property type="match status" value="1"/>
</dbReference>
<sequence>MQVIICDDEFSTCVQLENYIEKYSQEHFIKADIDVFYDGESLCEYLKSSSSVDLLFLDIELPKCNGVEVGKYIREKLENEETEIIYISSKTNYAMKLFQCRPMDFLVKPITFPMVERTLGIVMKRELVNRKKITVKIDRENRVFFIKDILYFRSENKTVYMVMQSGEKFKFSAKLDDIESEISNKMFLRIHKSYLINHVYVQCYGTDWVKMINGDIVSISKPYRGSVKQKLIQLELG</sequence>
<dbReference type="GO" id="GO:0000156">
    <property type="term" value="F:phosphorelay response regulator activity"/>
    <property type="evidence" value="ECO:0007669"/>
    <property type="project" value="InterPro"/>
</dbReference>
<dbReference type="RefSeq" id="WP_186292043.1">
    <property type="nucleotide sequence ID" value="NZ_CABHOF010000005.1"/>
</dbReference>
<dbReference type="PANTHER" id="PTHR37299:SF1">
    <property type="entry name" value="STAGE 0 SPORULATION PROTEIN A HOMOLOG"/>
    <property type="match status" value="1"/>
</dbReference>
<dbReference type="SMART" id="SM00448">
    <property type="entry name" value="REC"/>
    <property type="match status" value="1"/>
</dbReference>
<evidence type="ECO:0000259" key="4">
    <source>
        <dbReference type="PROSITE" id="PS50110"/>
    </source>
</evidence>
<protein>
    <recommendedName>
        <fullName evidence="1">Stage 0 sporulation protein A homolog</fullName>
    </recommendedName>
</protein>
<keyword evidence="3" id="KW-0597">Phosphoprotein</keyword>
<dbReference type="PROSITE" id="PS50930">
    <property type="entry name" value="HTH_LYTTR"/>
    <property type="match status" value="1"/>
</dbReference>
<dbReference type="PROSITE" id="PS50110">
    <property type="entry name" value="RESPONSE_REGULATORY"/>
    <property type="match status" value="1"/>
</dbReference>
<name>A0A564WK45_9FIRM</name>
<dbReference type="Pfam" id="PF00072">
    <property type="entry name" value="Response_reg"/>
    <property type="match status" value="1"/>
</dbReference>
<dbReference type="InterPro" id="IPR007492">
    <property type="entry name" value="LytTR_DNA-bd_dom"/>
</dbReference>
<dbReference type="SUPFAM" id="SSF52172">
    <property type="entry name" value="CheY-like"/>
    <property type="match status" value="1"/>
</dbReference>
<gene>
    <name evidence="6" type="primary">yehT_1</name>
    <name evidence="6" type="ORF">BWLFYP14_00586</name>
</gene>
<comment type="function">
    <text evidence="2">May play the central regulatory role in sporulation. It may be an element of the effector pathway responsible for the activation of sporulation genes in response to nutritional stress. Spo0A may act in concert with spo0H (a sigma factor) to control the expression of some genes that are critical to the sporulation process.</text>
</comment>
<proteinExistence type="predicted"/>
<accession>A0A564WK45</accession>
<dbReference type="Gene3D" id="3.40.50.2300">
    <property type="match status" value="1"/>
</dbReference>
<reference evidence="6 7" key="1">
    <citation type="submission" date="2019-07" db="EMBL/GenBank/DDBJ databases">
        <authorList>
            <person name="Chang H.-W."/>
            <person name="Raman A."/>
            <person name="Venkatesh S."/>
            <person name="Gehrig J."/>
        </authorList>
    </citation>
    <scope>NUCLEOTIDE SEQUENCE [LARGE SCALE GENOMIC DNA]</scope>
    <source>
        <strain evidence="6">Blautia_wexlerae_LFYP_14</strain>
    </source>
</reference>
<evidence type="ECO:0000313" key="6">
    <source>
        <dbReference type="EMBL" id="VUX62808.1"/>
    </source>
</evidence>
<dbReference type="PANTHER" id="PTHR37299">
    <property type="entry name" value="TRANSCRIPTIONAL REGULATOR-RELATED"/>
    <property type="match status" value="1"/>
</dbReference>
<feature type="modified residue" description="4-aspartylphosphate" evidence="3">
    <location>
        <position position="58"/>
    </location>
</feature>
<evidence type="ECO:0000259" key="5">
    <source>
        <dbReference type="PROSITE" id="PS50930"/>
    </source>
</evidence>
<evidence type="ECO:0000313" key="7">
    <source>
        <dbReference type="Proteomes" id="UP000366766"/>
    </source>
</evidence>
<evidence type="ECO:0000256" key="1">
    <source>
        <dbReference type="ARBA" id="ARBA00018672"/>
    </source>
</evidence>
<dbReference type="InterPro" id="IPR001789">
    <property type="entry name" value="Sig_transdc_resp-reg_receiver"/>
</dbReference>